<comment type="similarity">
    <text evidence="1 2">Belongs to the universal stress protein A family.</text>
</comment>
<accession>A0ABN4TRR2</accession>
<dbReference type="Pfam" id="PF00582">
    <property type="entry name" value="Usp"/>
    <property type="match status" value="1"/>
</dbReference>
<dbReference type="InterPro" id="IPR006015">
    <property type="entry name" value="Universal_stress_UspA"/>
</dbReference>
<dbReference type="PANTHER" id="PTHR46268">
    <property type="entry name" value="STRESS RESPONSE PROTEIN NHAX"/>
    <property type="match status" value="1"/>
</dbReference>
<reference evidence="4 5" key="1">
    <citation type="submission" date="2016-10" db="EMBL/GenBank/DDBJ databases">
        <title>Complete genome sequences of three Cupriavidus strains isolated from various Malaysian environments.</title>
        <authorList>
            <person name="Abdullah A.A.-A."/>
            <person name="Shafie N.A.H."/>
            <person name="Lau N.S."/>
        </authorList>
    </citation>
    <scope>NUCLEOTIDE SEQUENCE [LARGE SCALE GENOMIC DNA]</scope>
    <source>
        <strain evidence="4 5">USMAA1020</strain>
    </source>
</reference>
<evidence type="ECO:0000259" key="3">
    <source>
        <dbReference type="Pfam" id="PF00582"/>
    </source>
</evidence>
<keyword evidence="2" id="KW-0963">Cytoplasm</keyword>
<feature type="domain" description="UspA" evidence="3">
    <location>
        <begin position="6"/>
        <end position="150"/>
    </location>
</feature>
<dbReference type="InterPro" id="IPR014729">
    <property type="entry name" value="Rossmann-like_a/b/a_fold"/>
</dbReference>
<name>A0ABN4TRR2_9BURK</name>
<protein>
    <recommendedName>
        <fullName evidence="2">Universal stress protein</fullName>
    </recommendedName>
</protein>
<evidence type="ECO:0000256" key="1">
    <source>
        <dbReference type="ARBA" id="ARBA00008791"/>
    </source>
</evidence>
<dbReference type="SUPFAM" id="SSF52402">
    <property type="entry name" value="Adenine nucleotide alpha hydrolases-like"/>
    <property type="match status" value="1"/>
</dbReference>
<dbReference type="PIRSF" id="PIRSF006276">
    <property type="entry name" value="UspA"/>
    <property type="match status" value="1"/>
</dbReference>
<dbReference type="RefSeq" id="WP_071010172.1">
    <property type="nucleotide sequence ID" value="NZ_CP017754.1"/>
</dbReference>
<dbReference type="Proteomes" id="UP000177515">
    <property type="component" value="Chromosome 1"/>
</dbReference>
<dbReference type="Gene3D" id="3.40.50.620">
    <property type="entry name" value="HUPs"/>
    <property type="match status" value="1"/>
</dbReference>
<dbReference type="EMBL" id="CP017754">
    <property type="protein sequence ID" value="AOZ07838.1"/>
    <property type="molecule type" value="Genomic_DNA"/>
</dbReference>
<sequence>MTDSAYQKIMVAVDGSTTAERALDEAIRVARLSGAQVLAIYVVDNGQVLFDAGYYDPTQLRNAFVESGKRALEDAAQRLKAAAVAYETRLVDEPAVVGDVAGSLNGAAEAWGADLIVLGTHGRRGVRRLVLGSVAEEVIRESTLPVLLVRGTAPA</sequence>
<comment type="subcellular location">
    <subcellularLocation>
        <location evidence="2">Cytoplasm</location>
    </subcellularLocation>
</comment>
<evidence type="ECO:0000313" key="4">
    <source>
        <dbReference type="EMBL" id="AOZ07838.1"/>
    </source>
</evidence>
<dbReference type="InterPro" id="IPR006016">
    <property type="entry name" value="UspA"/>
</dbReference>
<proteinExistence type="inferred from homology"/>
<evidence type="ECO:0000313" key="5">
    <source>
        <dbReference type="Proteomes" id="UP000177515"/>
    </source>
</evidence>
<keyword evidence="5" id="KW-1185">Reference proteome</keyword>
<dbReference type="PRINTS" id="PR01438">
    <property type="entry name" value="UNVRSLSTRESS"/>
</dbReference>
<gene>
    <name evidence="4" type="ORF">BKK80_19880</name>
</gene>
<dbReference type="PANTHER" id="PTHR46268:SF15">
    <property type="entry name" value="UNIVERSAL STRESS PROTEIN HP_0031"/>
    <property type="match status" value="1"/>
</dbReference>
<dbReference type="CDD" id="cd00293">
    <property type="entry name" value="USP-like"/>
    <property type="match status" value="1"/>
</dbReference>
<organism evidence="4 5">
    <name type="scientific">Cupriavidus malaysiensis</name>
    <dbReference type="NCBI Taxonomy" id="367825"/>
    <lineage>
        <taxon>Bacteria</taxon>
        <taxon>Pseudomonadati</taxon>
        <taxon>Pseudomonadota</taxon>
        <taxon>Betaproteobacteria</taxon>
        <taxon>Burkholderiales</taxon>
        <taxon>Burkholderiaceae</taxon>
        <taxon>Cupriavidus</taxon>
    </lineage>
</organism>
<evidence type="ECO:0000256" key="2">
    <source>
        <dbReference type="PIRNR" id="PIRNR006276"/>
    </source>
</evidence>